<keyword evidence="8" id="KW-1185">Reference proteome</keyword>
<evidence type="ECO:0000313" key="8">
    <source>
        <dbReference type="Proteomes" id="UP000694421"/>
    </source>
</evidence>
<keyword evidence="1" id="KW-0805">Transcription regulation</keyword>
<dbReference type="FunFam" id="4.10.280.10:FF:000038">
    <property type="entry name" value="achaete-scute homolog 3"/>
    <property type="match status" value="1"/>
</dbReference>
<dbReference type="GO" id="GO:0000977">
    <property type="term" value="F:RNA polymerase II transcription regulatory region sequence-specific DNA binding"/>
    <property type="evidence" value="ECO:0007669"/>
    <property type="project" value="UniProtKB-ARBA"/>
</dbReference>
<dbReference type="PANTHER" id="PTHR23349:SF108">
    <property type="entry name" value="BHLH DOMAIN-CONTAINING PROTEIN"/>
    <property type="match status" value="1"/>
</dbReference>
<dbReference type="InterPro" id="IPR050283">
    <property type="entry name" value="E-box_TF_Regulators"/>
</dbReference>
<organism evidence="7 8">
    <name type="scientific">Salvator merianae</name>
    <name type="common">Argentine black and white tegu</name>
    <name type="synonym">Tupinambis merianae</name>
    <dbReference type="NCBI Taxonomy" id="96440"/>
    <lineage>
        <taxon>Eukaryota</taxon>
        <taxon>Metazoa</taxon>
        <taxon>Chordata</taxon>
        <taxon>Craniata</taxon>
        <taxon>Vertebrata</taxon>
        <taxon>Euteleostomi</taxon>
        <taxon>Lepidosauria</taxon>
        <taxon>Squamata</taxon>
        <taxon>Bifurcata</taxon>
        <taxon>Unidentata</taxon>
        <taxon>Episquamata</taxon>
        <taxon>Laterata</taxon>
        <taxon>Teiioidea</taxon>
        <taxon>Teiidae</taxon>
        <taxon>Salvator</taxon>
    </lineage>
</organism>
<accession>A0A8D0CCP5</accession>
<dbReference type="InterPro" id="IPR011598">
    <property type="entry name" value="bHLH_dom"/>
</dbReference>
<dbReference type="SUPFAM" id="SSF47459">
    <property type="entry name" value="HLH, helix-loop-helix DNA-binding domain"/>
    <property type="match status" value="1"/>
</dbReference>
<dbReference type="GeneTree" id="ENSGT00940000162902"/>
<dbReference type="SMART" id="SM00353">
    <property type="entry name" value="HLH"/>
    <property type="match status" value="1"/>
</dbReference>
<evidence type="ECO:0000313" key="7">
    <source>
        <dbReference type="Ensembl" id="ENSSMRP00000020405.1"/>
    </source>
</evidence>
<evidence type="ECO:0000256" key="3">
    <source>
        <dbReference type="ARBA" id="ARBA00023163"/>
    </source>
</evidence>
<evidence type="ECO:0000256" key="2">
    <source>
        <dbReference type="ARBA" id="ARBA00023125"/>
    </source>
</evidence>
<dbReference type="OMA" id="YIPFPGY"/>
<name>A0A8D0CCP5_SALMN</name>
<dbReference type="Pfam" id="PF00010">
    <property type="entry name" value="HLH"/>
    <property type="match status" value="1"/>
</dbReference>
<dbReference type="Ensembl" id="ENSSMRT00000023911.1">
    <property type="protein sequence ID" value="ENSSMRP00000020405.1"/>
    <property type="gene ID" value="ENSSMRG00000015884.1"/>
</dbReference>
<feature type="compositionally biased region" description="Basic and acidic residues" evidence="5">
    <location>
        <begin position="165"/>
        <end position="175"/>
    </location>
</feature>
<sequence>MLCCFRMGSNEDDGLFNRISFSGPTSLRGSHMHGLHLREPIGVPFHFDPTYWDHQAYNGYSGRFSYVPFSGYVGVYDYSFEPAFIRKRNERERQRVRCVNEGYARLRDHLPKELADKRLSKVETLRAAISYIKHLQNVLDYHPVGTNIKTSATPAEAPAASGVSLRRECSSDGESKTSLASSPYSEFEEVCG</sequence>
<dbReference type="AlphaFoldDB" id="A0A8D0CCP5"/>
<proteinExistence type="predicted"/>
<feature type="region of interest" description="Disordered" evidence="5">
    <location>
        <begin position="152"/>
        <end position="192"/>
    </location>
</feature>
<keyword evidence="4" id="KW-0539">Nucleus</keyword>
<dbReference type="CDD" id="cd19746">
    <property type="entry name" value="bHLH_TS_ASCL4"/>
    <property type="match status" value="1"/>
</dbReference>
<reference evidence="7" key="2">
    <citation type="submission" date="2025-09" db="UniProtKB">
        <authorList>
            <consortium name="Ensembl"/>
        </authorList>
    </citation>
    <scope>IDENTIFICATION</scope>
</reference>
<dbReference type="GO" id="GO:0046983">
    <property type="term" value="F:protein dimerization activity"/>
    <property type="evidence" value="ECO:0007669"/>
    <property type="project" value="InterPro"/>
</dbReference>
<evidence type="ECO:0000256" key="1">
    <source>
        <dbReference type="ARBA" id="ARBA00023015"/>
    </source>
</evidence>
<feature type="domain" description="BHLH" evidence="6">
    <location>
        <begin position="83"/>
        <end position="135"/>
    </location>
</feature>
<dbReference type="GO" id="GO:0048513">
    <property type="term" value="P:animal organ development"/>
    <property type="evidence" value="ECO:0007669"/>
    <property type="project" value="UniProtKB-ARBA"/>
</dbReference>
<keyword evidence="2" id="KW-0238">DNA-binding</keyword>
<dbReference type="GO" id="GO:0005634">
    <property type="term" value="C:nucleus"/>
    <property type="evidence" value="ECO:0007669"/>
    <property type="project" value="UniProtKB-ARBA"/>
</dbReference>
<dbReference type="Gene3D" id="4.10.280.10">
    <property type="entry name" value="Helix-loop-helix DNA-binding domain"/>
    <property type="match status" value="1"/>
</dbReference>
<keyword evidence="3" id="KW-0804">Transcription</keyword>
<dbReference type="Proteomes" id="UP000694421">
    <property type="component" value="Unplaced"/>
</dbReference>
<reference evidence="7" key="1">
    <citation type="submission" date="2025-08" db="UniProtKB">
        <authorList>
            <consortium name="Ensembl"/>
        </authorList>
    </citation>
    <scope>IDENTIFICATION</scope>
</reference>
<dbReference type="GO" id="GO:0005667">
    <property type="term" value="C:transcription regulator complex"/>
    <property type="evidence" value="ECO:0007669"/>
    <property type="project" value="UniProtKB-ARBA"/>
</dbReference>
<evidence type="ECO:0000256" key="4">
    <source>
        <dbReference type="ARBA" id="ARBA00023242"/>
    </source>
</evidence>
<feature type="compositionally biased region" description="Low complexity" evidence="5">
    <location>
        <begin position="152"/>
        <end position="161"/>
    </location>
</feature>
<dbReference type="GO" id="GO:0001227">
    <property type="term" value="F:DNA-binding transcription repressor activity, RNA polymerase II-specific"/>
    <property type="evidence" value="ECO:0007669"/>
    <property type="project" value="UniProtKB-ARBA"/>
</dbReference>
<dbReference type="PROSITE" id="PS50888">
    <property type="entry name" value="BHLH"/>
    <property type="match status" value="1"/>
</dbReference>
<dbReference type="GO" id="GO:0060429">
    <property type="term" value="P:epithelium development"/>
    <property type="evidence" value="ECO:0007669"/>
    <property type="project" value="UniProtKB-ARBA"/>
</dbReference>
<evidence type="ECO:0000256" key="5">
    <source>
        <dbReference type="SAM" id="MobiDB-lite"/>
    </source>
</evidence>
<dbReference type="PANTHER" id="PTHR23349">
    <property type="entry name" value="BASIC HELIX-LOOP-HELIX TRANSCRIPTION FACTOR, TWIST"/>
    <property type="match status" value="1"/>
</dbReference>
<evidence type="ECO:0000259" key="6">
    <source>
        <dbReference type="PROSITE" id="PS50888"/>
    </source>
</evidence>
<dbReference type="InterPro" id="IPR036638">
    <property type="entry name" value="HLH_DNA-bd_sf"/>
</dbReference>
<protein>
    <submittedName>
        <fullName evidence="7">Achaete-scute family bHLH transcription factor 4</fullName>
    </submittedName>
</protein>